<dbReference type="InterPro" id="IPR029006">
    <property type="entry name" value="ADF-H/Gelsolin-like_dom_sf"/>
</dbReference>
<dbReference type="Gene3D" id="3.40.20.10">
    <property type="entry name" value="Severin"/>
    <property type="match status" value="1"/>
</dbReference>
<feature type="compositionally biased region" description="Acidic residues" evidence="1">
    <location>
        <begin position="515"/>
        <end position="526"/>
    </location>
</feature>
<evidence type="ECO:0008006" key="4">
    <source>
        <dbReference type="Google" id="ProtNLM"/>
    </source>
</evidence>
<feature type="compositionally biased region" description="Low complexity" evidence="1">
    <location>
        <begin position="824"/>
        <end position="836"/>
    </location>
</feature>
<dbReference type="Proteomes" id="UP000073492">
    <property type="component" value="Unassembled WGS sequence"/>
</dbReference>
<feature type="compositionally biased region" description="Low complexity" evidence="1">
    <location>
        <begin position="860"/>
        <end position="871"/>
    </location>
</feature>
<gene>
    <name evidence="2" type="ORF">AC579_4020</name>
</gene>
<feature type="compositionally biased region" description="Basic and acidic residues" evidence="1">
    <location>
        <begin position="616"/>
        <end position="626"/>
    </location>
</feature>
<dbReference type="STRING" id="113226.A0A139I2R3"/>
<feature type="compositionally biased region" description="Polar residues" evidence="1">
    <location>
        <begin position="1002"/>
        <end position="1013"/>
    </location>
</feature>
<proteinExistence type="predicted"/>
<dbReference type="EMBL" id="LFZO01000387">
    <property type="protein sequence ID" value="KXT08981.1"/>
    <property type="molecule type" value="Genomic_DNA"/>
</dbReference>
<dbReference type="OrthoDB" id="74412at2759"/>
<feature type="region of interest" description="Disordered" evidence="1">
    <location>
        <begin position="251"/>
        <end position="328"/>
    </location>
</feature>
<evidence type="ECO:0000313" key="3">
    <source>
        <dbReference type="Proteomes" id="UP000073492"/>
    </source>
</evidence>
<feature type="compositionally biased region" description="Polar residues" evidence="1">
    <location>
        <begin position="127"/>
        <end position="137"/>
    </location>
</feature>
<evidence type="ECO:0000313" key="2">
    <source>
        <dbReference type="EMBL" id="KXT08981.1"/>
    </source>
</evidence>
<feature type="compositionally biased region" description="Low complexity" evidence="1">
    <location>
        <begin position="567"/>
        <end position="582"/>
    </location>
</feature>
<sequence length="1192" mass="128026">MSLNGLDTPDVQDASQTAVADAGGWFLLKYTSRDSVELLGRGKHGVSEARNAITAYTEASPLYGLIMYRRRKTLIKYIPEGTSRLLQARTAVHFQDVLEKYSPYETLLEISSADALNDTSLAASFQLHTASPSPSSSRLDEIQEDEDDGPAEGGANASSAPVTGAQRYSARTRMSKRAERADRSMASLPPGKSPLAKSPRSTPPDSPGRSAAPKMLGPEQLPSAVINPAELPLSPASLNENIAPECAAASEVGEKTCAADEAPGVPPKTRKDLPEPEPPSLPPKTPTKDLSDLPAESPAGQVRKASASSIDQASMPEYKSALRSQSMDEEPYDFGKYEALFKPKVKLGPRPVHSPERVKRPAVARVSAVPANFRPTTKKQEPSRPNSQGQTTSRAAAVASPESDMPALPPVPATPEYKPRPISRASIKSAPSHKSSGMTPDKVRLMKAVELRRRQLRQSQEQTSATLLDVDVPEVPQLPQRSPLREKKNSPPSEMEASAPVDQVMPLARVPGLETEQEQLTTDDESQQQSSKADSGISLRYGTPDTQHTDTIEEESAETTPGEKYIAAMDVPAAAGHPAALPLTTHVPPNPEPSPQSVETGRTADTLSTASLTSTERPDHSEHGSDETAVLPTLQMEDGSRPLTSGSEAPVQRSGSEATIGQSTSDQSENSLEEPPSSPRKQNSDLAQRRRGLVEPLHIETSSGNPDDLGSDDDEFLEELHSATVHEAKPISMARSPVATAFPGGRRPSADTVASVRSVQIARASTLPVERTSETTDLLSPDSSKPLFVGSSPTPPPDAMAGFTRSVSSGISKRIQALNELSARDSSASSFSWQSRPLAPDTSPNGLSPHELQDRKSSRRTPTASRPSSYRRQSRGSANQTPVATPGAEQAPVWSVQHDPVTNRNSVTVTTRITRPTTADSTEEDRVQLQKSEVLINHQRERGRILAPIRTEAPSNGPTPALSPVHSTNSSDLHSLNSSRFGRHQGSGSPGLDDFPPPPSNPVQSTSSLTPTDESIAPKEGSRTSRFFKRMSTLTGPKKKSSPHPMASSTSLVSNEATSPLKTPPMQRESVATEKSDTPPAVVVGDLNVQLPDSLLWKRRIVTIDDAGYLQFAIASAMEIHKGIAQKKFSLSSFTMPYAPDLDRQELDHSVVLEFQDGAAVQVACEDAMTQRQVLSVLKTYWKAYQAQTTQT</sequence>
<dbReference type="SUPFAM" id="SSF55753">
    <property type="entry name" value="Actin depolymerizing proteins"/>
    <property type="match status" value="1"/>
</dbReference>
<organism evidence="2 3">
    <name type="scientific">Pseudocercospora musae</name>
    <dbReference type="NCBI Taxonomy" id="113226"/>
    <lineage>
        <taxon>Eukaryota</taxon>
        <taxon>Fungi</taxon>
        <taxon>Dikarya</taxon>
        <taxon>Ascomycota</taxon>
        <taxon>Pezizomycotina</taxon>
        <taxon>Dothideomycetes</taxon>
        <taxon>Dothideomycetidae</taxon>
        <taxon>Mycosphaerellales</taxon>
        <taxon>Mycosphaerellaceae</taxon>
        <taxon>Pseudocercospora</taxon>
    </lineage>
</organism>
<feature type="compositionally biased region" description="Basic and acidic residues" evidence="1">
    <location>
        <begin position="718"/>
        <end position="729"/>
    </location>
</feature>
<feature type="compositionally biased region" description="Polar residues" evidence="1">
    <location>
        <begin position="383"/>
        <end position="394"/>
    </location>
</feature>
<feature type="compositionally biased region" description="Low complexity" evidence="1">
    <location>
        <begin position="361"/>
        <end position="371"/>
    </location>
</feature>
<protein>
    <recommendedName>
        <fullName evidence="4">ADF-H domain-containing protein</fullName>
    </recommendedName>
</protein>
<evidence type="ECO:0000256" key="1">
    <source>
        <dbReference type="SAM" id="MobiDB-lite"/>
    </source>
</evidence>
<comment type="caution">
    <text evidence="2">The sequence shown here is derived from an EMBL/GenBank/DDBJ whole genome shotgun (WGS) entry which is preliminary data.</text>
</comment>
<feature type="compositionally biased region" description="Polar residues" evidence="1">
    <location>
        <begin position="1047"/>
        <end position="1061"/>
    </location>
</feature>
<feature type="region of interest" description="Disordered" evidence="1">
    <location>
        <begin position="346"/>
        <end position="754"/>
    </location>
</feature>
<keyword evidence="3" id="KW-1185">Reference proteome</keyword>
<name>A0A139I2R3_9PEZI</name>
<feature type="compositionally biased region" description="Low complexity" evidence="1">
    <location>
        <begin position="603"/>
        <end position="615"/>
    </location>
</feature>
<feature type="region of interest" description="Disordered" evidence="1">
    <location>
        <begin position="820"/>
        <end position="897"/>
    </location>
</feature>
<reference evidence="2 3" key="1">
    <citation type="submission" date="2015-07" db="EMBL/GenBank/DDBJ databases">
        <title>Comparative genomics of the Sigatoka disease complex on banana suggests a link between parallel evolutionary changes in Pseudocercospora fijiensis and Pseudocercospora eumusae and increased virulence on the banana host.</title>
        <authorList>
            <person name="Chang T.-C."/>
            <person name="Salvucci A."/>
            <person name="Crous P.W."/>
            <person name="Stergiopoulos I."/>
        </authorList>
    </citation>
    <scope>NUCLEOTIDE SEQUENCE [LARGE SCALE GENOMIC DNA]</scope>
    <source>
        <strain evidence="2 3">CBS 116634</strain>
    </source>
</reference>
<feature type="compositionally biased region" description="Polar residues" evidence="1">
    <location>
        <begin position="965"/>
        <end position="980"/>
    </location>
</feature>
<feature type="compositionally biased region" description="Polar residues" evidence="1">
    <location>
        <begin position="642"/>
        <end position="667"/>
    </location>
</feature>
<feature type="region of interest" description="Disordered" evidence="1">
    <location>
        <begin position="945"/>
        <end position="1079"/>
    </location>
</feature>
<feature type="region of interest" description="Disordered" evidence="1">
    <location>
        <begin position="767"/>
        <end position="805"/>
    </location>
</feature>
<dbReference type="AlphaFoldDB" id="A0A139I2R3"/>
<accession>A0A139I2R3</accession>
<feature type="compositionally biased region" description="Basic and acidic residues" evidence="1">
    <location>
        <begin position="441"/>
        <end position="453"/>
    </location>
</feature>
<feature type="region of interest" description="Disordered" evidence="1">
    <location>
        <begin position="127"/>
        <end position="216"/>
    </location>
</feature>
<feature type="compositionally biased region" description="Pro residues" evidence="1">
    <location>
        <begin position="276"/>
        <end position="285"/>
    </location>
</feature>